<name>A0ACC1KS53_9FUNG</name>
<dbReference type="Proteomes" id="UP001140096">
    <property type="component" value="Unassembled WGS sequence"/>
</dbReference>
<comment type="caution">
    <text evidence="1">The sequence shown here is derived from an EMBL/GenBank/DDBJ whole genome shotgun (WGS) entry which is preliminary data.</text>
</comment>
<feature type="non-terminal residue" evidence="1">
    <location>
        <position position="1"/>
    </location>
</feature>
<protein>
    <submittedName>
        <fullName evidence="1">Uncharacterized protein</fullName>
    </submittedName>
</protein>
<organism evidence="1 2">
    <name type="scientific">Coemansia furcata</name>
    <dbReference type="NCBI Taxonomy" id="417177"/>
    <lineage>
        <taxon>Eukaryota</taxon>
        <taxon>Fungi</taxon>
        <taxon>Fungi incertae sedis</taxon>
        <taxon>Zoopagomycota</taxon>
        <taxon>Kickxellomycotina</taxon>
        <taxon>Kickxellomycetes</taxon>
        <taxon>Kickxellales</taxon>
        <taxon>Kickxellaceae</taxon>
        <taxon>Coemansia</taxon>
    </lineage>
</organism>
<reference evidence="1" key="1">
    <citation type="submission" date="2022-07" db="EMBL/GenBank/DDBJ databases">
        <title>Phylogenomic reconstructions and comparative analyses of Kickxellomycotina fungi.</title>
        <authorList>
            <person name="Reynolds N.K."/>
            <person name="Stajich J.E."/>
            <person name="Barry K."/>
            <person name="Grigoriev I.V."/>
            <person name="Crous P."/>
            <person name="Smith M.E."/>
        </authorList>
    </citation>
    <scope>NUCLEOTIDE SEQUENCE</scope>
    <source>
        <strain evidence="1">CBS 102833</strain>
    </source>
</reference>
<accession>A0ACC1KS53</accession>
<feature type="non-terminal residue" evidence="1">
    <location>
        <position position="230"/>
    </location>
</feature>
<sequence length="230" mass="24681">DSVGGRTDTQCSLEQQRQFLLNEHAHSAPHLTANTVGDRVPTTCHSAEPDTDLLTFNTNSYTTTKPTTTATTTATSSNINSANNYSNFENFSTSTTATSKTSNFNTTTSNNNLFGIRNMCHSSFDGQSSVSPADLLINTLLGADGSALEYQAPTASQSMRHSSTSRSLPDLQFVADLFGAPMLSDVNSTEDFVEYQATSAPVSPIQLNSSAPSFTEMFAEPPAMPYFDVQ</sequence>
<dbReference type="EMBL" id="JANBUP010004582">
    <property type="protein sequence ID" value="KAJ2793716.1"/>
    <property type="molecule type" value="Genomic_DNA"/>
</dbReference>
<evidence type="ECO:0000313" key="2">
    <source>
        <dbReference type="Proteomes" id="UP001140096"/>
    </source>
</evidence>
<gene>
    <name evidence="1" type="ORF">H4S07_006968</name>
</gene>
<evidence type="ECO:0000313" key="1">
    <source>
        <dbReference type="EMBL" id="KAJ2793716.1"/>
    </source>
</evidence>
<keyword evidence="2" id="KW-1185">Reference proteome</keyword>
<proteinExistence type="predicted"/>